<dbReference type="GO" id="GO:0051205">
    <property type="term" value="P:protein insertion into membrane"/>
    <property type="evidence" value="ECO:0007669"/>
    <property type="project" value="TreeGrafter"/>
</dbReference>
<comment type="subcellular location">
    <subcellularLocation>
        <location evidence="1">Cell membrane</location>
        <topology evidence="1">Multi-pass membrane protein</topology>
    </subcellularLocation>
</comment>
<comment type="caution">
    <text evidence="11">The sequence shown here is derived from an EMBL/GenBank/DDBJ whole genome shotgun (WGS) entry which is preliminary data.</text>
</comment>
<protein>
    <recommendedName>
        <fullName evidence="10">Membrane insertase YidC/Oxa/ALB C-terminal domain-containing protein</fullName>
    </recommendedName>
</protein>
<evidence type="ECO:0000256" key="4">
    <source>
        <dbReference type="ARBA" id="ARBA00022692"/>
    </source>
</evidence>
<feature type="transmembrane region" description="Helical" evidence="9">
    <location>
        <begin position="49"/>
        <end position="69"/>
    </location>
</feature>
<dbReference type="GO" id="GO:0032977">
    <property type="term" value="F:membrane insertase activity"/>
    <property type="evidence" value="ECO:0007669"/>
    <property type="project" value="InterPro"/>
</dbReference>
<dbReference type="PANTHER" id="PTHR12428:SF65">
    <property type="entry name" value="CYTOCHROME C OXIDASE ASSEMBLY PROTEIN COX18, MITOCHONDRIAL"/>
    <property type="match status" value="1"/>
</dbReference>
<evidence type="ECO:0000256" key="9">
    <source>
        <dbReference type="SAM" id="Phobius"/>
    </source>
</evidence>
<dbReference type="Pfam" id="PF02096">
    <property type="entry name" value="60KD_IMP"/>
    <property type="match status" value="1"/>
</dbReference>
<feature type="domain" description="Membrane insertase YidC/Oxa/ALB C-terminal" evidence="10">
    <location>
        <begin position="1"/>
        <end position="185"/>
    </location>
</feature>
<dbReference type="CDD" id="cd20070">
    <property type="entry name" value="5TM_YidC_Alb3"/>
    <property type="match status" value="1"/>
</dbReference>
<keyword evidence="5" id="KW-0653">Protein transport</keyword>
<evidence type="ECO:0000256" key="1">
    <source>
        <dbReference type="ARBA" id="ARBA00004651"/>
    </source>
</evidence>
<dbReference type="PANTHER" id="PTHR12428">
    <property type="entry name" value="OXA1"/>
    <property type="match status" value="1"/>
</dbReference>
<keyword evidence="6 9" id="KW-1133">Transmembrane helix</keyword>
<evidence type="ECO:0000313" key="11">
    <source>
        <dbReference type="EMBL" id="KKK82958.1"/>
    </source>
</evidence>
<evidence type="ECO:0000256" key="8">
    <source>
        <dbReference type="ARBA" id="ARBA00023186"/>
    </source>
</evidence>
<evidence type="ECO:0000256" key="6">
    <source>
        <dbReference type="ARBA" id="ARBA00022989"/>
    </source>
</evidence>
<keyword evidence="8" id="KW-0143">Chaperone</keyword>
<feature type="transmembrane region" description="Helical" evidence="9">
    <location>
        <begin position="169"/>
        <end position="186"/>
    </location>
</feature>
<accession>A0A0F8YNH5</accession>
<keyword evidence="2" id="KW-0813">Transport</keyword>
<evidence type="ECO:0000256" key="7">
    <source>
        <dbReference type="ARBA" id="ARBA00023136"/>
    </source>
</evidence>
<evidence type="ECO:0000256" key="5">
    <source>
        <dbReference type="ARBA" id="ARBA00022927"/>
    </source>
</evidence>
<keyword evidence="3" id="KW-1003">Cell membrane</keyword>
<dbReference type="InterPro" id="IPR028055">
    <property type="entry name" value="YidC/Oxa/ALB_C"/>
</dbReference>
<reference evidence="11" key="1">
    <citation type="journal article" date="2015" name="Nature">
        <title>Complex archaea that bridge the gap between prokaryotes and eukaryotes.</title>
        <authorList>
            <person name="Spang A."/>
            <person name="Saw J.H."/>
            <person name="Jorgensen S.L."/>
            <person name="Zaremba-Niedzwiedzka K."/>
            <person name="Martijn J."/>
            <person name="Lind A.E."/>
            <person name="van Eijk R."/>
            <person name="Schleper C."/>
            <person name="Guy L."/>
            <person name="Ettema T.J."/>
        </authorList>
    </citation>
    <scope>NUCLEOTIDE SEQUENCE</scope>
</reference>
<dbReference type="GO" id="GO:0005886">
    <property type="term" value="C:plasma membrane"/>
    <property type="evidence" value="ECO:0007669"/>
    <property type="project" value="UniProtKB-SubCell"/>
</dbReference>
<dbReference type="AlphaFoldDB" id="A0A0F8YNH5"/>
<keyword evidence="7 9" id="KW-0472">Membrane</keyword>
<dbReference type="NCBIfam" id="TIGR03592">
    <property type="entry name" value="yidC_oxa1_cterm"/>
    <property type="match status" value="1"/>
</dbReference>
<name>A0A0F8YNH5_9ZZZZ</name>
<evidence type="ECO:0000256" key="3">
    <source>
        <dbReference type="ARBA" id="ARBA00022475"/>
    </source>
</evidence>
<dbReference type="GO" id="GO:0015031">
    <property type="term" value="P:protein transport"/>
    <property type="evidence" value="ECO:0007669"/>
    <property type="project" value="UniProtKB-KW"/>
</dbReference>
<evidence type="ECO:0000259" key="10">
    <source>
        <dbReference type="Pfam" id="PF02096"/>
    </source>
</evidence>
<keyword evidence="4 9" id="KW-0812">Transmembrane</keyword>
<dbReference type="InterPro" id="IPR047196">
    <property type="entry name" value="YidC_ALB_C"/>
</dbReference>
<dbReference type="InterPro" id="IPR001708">
    <property type="entry name" value="YidC/ALB3/OXA1/COX18"/>
</dbReference>
<organism evidence="11">
    <name type="scientific">marine sediment metagenome</name>
    <dbReference type="NCBI Taxonomy" id="412755"/>
    <lineage>
        <taxon>unclassified sequences</taxon>
        <taxon>metagenomes</taxon>
        <taxon>ecological metagenomes</taxon>
    </lineage>
</organism>
<sequence length="276" mass="31205">PFTMRQLHSTRAMQVIQPRMQEIQKKYKDPKRRQEETMKLYRESGVNPLGCFLPMAIQMLVFIALYRALGPVVGGSPESVVDLSQRVYPWAYLTQSVPLEQSFLWLELGQADTTFILPLMVGVSTYVQTRLSATPATTPQQQQQQQMMTWMMPLVLVWITLSLPSGVGVYWVVSNVFSVFASYLVYGRRMSWRNLLPTTAATEVKKASPKLQPACYLRGPNPCIDNSLYVVRMVTHPPYWSAASVIEVCNWTHHMGCIGRKVSLGPAERFGGQVSP</sequence>
<gene>
    <name evidence="11" type="ORF">LCGC14_2798180</name>
</gene>
<feature type="non-terminal residue" evidence="11">
    <location>
        <position position="1"/>
    </location>
</feature>
<dbReference type="EMBL" id="LAZR01052439">
    <property type="protein sequence ID" value="KKK82958.1"/>
    <property type="molecule type" value="Genomic_DNA"/>
</dbReference>
<proteinExistence type="predicted"/>
<evidence type="ECO:0000256" key="2">
    <source>
        <dbReference type="ARBA" id="ARBA00022448"/>
    </source>
</evidence>